<dbReference type="EMBL" id="CP073708">
    <property type="protein sequence ID" value="QUO43093.1"/>
    <property type="molecule type" value="Genomic_DNA"/>
</dbReference>
<name>A0A7T5JQE5_9BACL</name>
<dbReference type="Proteomes" id="UP000677234">
    <property type="component" value="Chromosome"/>
</dbReference>
<proteinExistence type="inferred from homology"/>
<dbReference type="CDD" id="cd07906">
    <property type="entry name" value="Adenylation_DNA_ligase_LigD_LigC"/>
    <property type="match status" value="1"/>
</dbReference>
<dbReference type="EC" id="6.5.1.1" evidence="2"/>
<protein>
    <recommendedName>
        <fullName evidence="2">DNA ligase (ATP)</fullName>
        <ecNumber evidence="2">6.5.1.1</ecNumber>
    </recommendedName>
</protein>
<dbReference type="Gene3D" id="2.40.50.140">
    <property type="entry name" value="Nucleic acid-binding proteins"/>
    <property type="match status" value="1"/>
</dbReference>
<organism evidence="6 8">
    <name type="scientific">Brevibacillus composti</name>
    <dbReference type="NCBI Taxonomy" id="2796470"/>
    <lineage>
        <taxon>Bacteria</taxon>
        <taxon>Bacillati</taxon>
        <taxon>Bacillota</taxon>
        <taxon>Bacilli</taxon>
        <taxon>Bacillales</taxon>
        <taxon>Paenibacillaceae</taxon>
        <taxon>Brevibacillus</taxon>
    </lineage>
</organism>
<dbReference type="AlphaFoldDB" id="A0A7T5JQE5"/>
<reference evidence="7" key="2">
    <citation type="submission" date="2021-04" db="EMBL/GenBank/DDBJ databases">
        <title>Brevibacillus composti FJAT-54423, complete genome.</title>
        <authorList>
            <person name="Tang R."/>
        </authorList>
    </citation>
    <scope>NUCLEOTIDE SEQUENCE</scope>
    <source>
        <strain evidence="7">FJAT-54424</strain>
    </source>
</reference>
<dbReference type="CDD" id="cd07971">
    <property type="entry name" value="OBF_DNA_ligase_LigD"/>
    <property type="match status" value="1"/>
</dbReference>
<evidence type="ECO:0000313" key="7">
    <source>
        <dbReference type="EMBL" id="QUO43093.1"/>
    </source>
</evidence>
<evidence type="ECO:0000313" key="6">
    <source>
        <dbReference type="EMBL" id="QQE76065.1"/>
    </source>
</evidence>
<dbReference type="PROSITE" id="PS00697">
    <property type="entry name" value="DNA_LIGASE_A1"/>
    <property type="match status" value="1"/>
</dbReference>
<gene>
    <name evidence="6" type="ORF">JD108_09470</name>
    <name evidence="7" type="ORF">KDJ56_09165</name>
</gene>
<dbReference type="RefSeq" id="WP_198829574.1">
    <property type="nucleotide sequence ID" value="NZ_CP066308.1"/>
</dbReference>
<evidence type="ECO:0000256" key="3">
    <source>
        <dbReference type="ARBA" id="ARBA00022598"/>
    </source>
</evidence>
<dbReference type="PANTHER" id="PTHR45674">
    <property type="entry name" value="DNA LIGASE 1/3 FAMILY MEMBER"/>
    <property type="match status" value="1"/>
</dbReference>
<dbReference type="SUPFAM" id="SSF56091">
    <property type="entry name" value="DNA ligase/mRNA capping enzyme, catalytic domain"/>
    <property type="match status" value="1"/>
</dbReference>
<dbReference type="GO" id="GO:0006310">
    <property type="term" value="P:DNA recombination"/>
    <property type="evidence" value="ECO:0007669"/>
    <property type="project" value="InterPro"/>
</dbReference>
<evidence type="ECO:0000259" key="5">
    <source>
        <dbReference type="PROSITE" id="PS50160"/>
    </source>
</evidence>
<reference evidence="6 8" key="1">
    <citation type="submission" date="2020-12" db="EMBL/GenBank/DDBJ databases">
        <title>strain FJAT-54423T represents a novel species of the genus Brevibacillus.</title>
        <authorList>
            <person name="Tang R."/>
        </authorList>
    </citation>
    <scope>NUCLEOTIDE SEQUENCE [LARGE SCALE GENOMIC DNA]</scope>
    <source>
        <strain evidence="6 8">FJAT-54423</strain>
    </source>
</reference>
<dbReference type="InterPro" id="IPR016059">
    <property type="entry name" value="DNA_ligase_ATP-dep_CS"/>
</dbReference>
<comment type="similarity">
    <text evidence="1">Belongs to the ATP-dependent DNA ligase family.</text>
</comment>
<evidence type="ECO:0000256" key="4">
    <source>
        <dbReference type="ARBA" id="ARBA00034003"/>
    </source>
</evidence>
<keyword evidence="3 6" id="KW-0436">Ligase</keyword>
<dbReference type="SUPFAM" id="SSF50249">
    <property type="entry name" value="Nucleic acid-binding proteins"/>
    <property type="match status" value="1"/>
</dbReference>
<feature type="domain" description="ATP-dependent DNA ligase family profile" evidence="5">
    <location>
        <begin position="106"/>
        <end position="196"/>
    </location>
</feature>
<dbReference type="EMBL" id="CP066308">
    <property type="protein sequence ID" value="QQE76065.1"/>
    <property type="molecule type" value="Genomic_DNA"/>
</dbReference>
<accession>A0A7T5JQE5</accession>
<evidence type="ECO:0000313" key="8">
    <source>
        <dbReference type="Proteomes" id="UP000595847"/>
    </source>
</evidence>
<dbReference type="Pfam" id="PF04679">
    <property type="entry name" value="DNA_ligase_A_C"/>
    <property type="match status" value="1"/>
</dbReference>
<evidence type="ECO:0000313" key="9">
    <source>
        <dbReference type="Proteomes" id="UP000677234"/>
    </source>
</evidence>
<evidence type="ECO:0000256" key="1">
    <source>
        <dbReference type="ARBA" id="ARBA00007572"/>
    </source>
</evidence>
<dbReference type="GO" id="GO:0003910">
    <property type="term" value="F:DNA ligase (ATP) activity"/>
    <property type="evidence" value="ECO:0007669"/>
    <property type="project" value="UniProtKB-EC"/>
</dbReference>
<dbReference type="KEGG" id="bcop:JD108_09470"/>
<dbReference type="GO" id="GO:0006281">
    <property type="term" value="P:DNA repair"/>
    <property type="evidence" value="ECO:0007669"/>
    <property type="project" value="InterPro"/>
</dbReference>
<dbReference type="InterPro" id="IPR012340">
    <property type="entry name" value="NA-bd_OB-fold"/>
</dbReference>
<dbReference type="InterPro" id="IPR012310">
    <property type="entry name" value="DNA_ligase_ATP-dep_cent"/>
</dbReference>
<evidence type="ECO:0000256" key="2">
    <source>
        <dbReference type="ARBA" id="ARBA00012727"/>
    </source>
</evidence>
<dbReference type="PROSITE" id="PS50160">
    <property type="entry name" value="DNA_LIGASE_A3"/>
    <property type="match status" value="1"/>
</dbReference>
<dbReference type="GO" id="GO:0005524">
    <property type="term" value="F:ATP binding"/>
    <property type="evidence" value="ECO:0007669"/>
    <property type="project" value="InterPro"/>
</dbReference>
<dbReference type="InterPro" id="IPR050191">
    <property type="entry name" value="ATP-dep_DNA_ligase"/>
</dbReference>
<keyword evidence="9" id="KW-1185">Reference proteome</keyword>
<dbReference type="Pfam" id="PF01068">
    <property type="entry name" value="DNA_ligase_A_M"/>
    <property type="match status" value="1"/>
</dbReference>
<dbReference type="Proteomes" id="UP000595847">
    <property type="component" value="Chromosome"/>
</dbReference>
<sequence length="316" mass="35911">MELNPVVPFEPTRTDEFPQGSKWIAQVKWDGVRVLTYFDGKQVGLFNRKLRERTLHYPEIAAISDYCDAQSVILDGEVIALGADGKPSFYEVMRRDGLRRLEKVPVMQREVPITYMVFDILYANGKWVTSEPLEKRQQLLRAMITPSSQIQLVDNFPNAEALYEAVQAQGMEGVIIKDLTSGYLINGKDARWRKKKYYRDLIAVVGGVTLRDQIVNALLLGLYDQEGSLWYIGHAGTGKLSRTDWRNLTEAIKPLVQKESPFANRPQRLAGTVWVQPELTVKVQFMEWVDGHSLRQPSIQGIVDVPPRSCVFEAGQ</sequence>
<dbReference type="Gene3D" id="3.30.470.30">
    <property type="entry name" value="DNA ligase/mRNA capping enzyme"/>
    <property type="match status" value="1"/>
</dbReference>
<comment type="catalytic activity">
    <reaction evidence="4">
        <text>ATP + (deoxyribonucleotide)n-3'-hydroxyl + 5'-phospho-(deoxyribonucleotide)m = (deoxyribonucleotide)n+m + AMP + diphosphate.</text>
        <dbReference type="EC" id="6.5.1.1"/>
    </reaction>
</comment>
<dbReference type="PANTHER" id="PTHR45674:SF4">
    <property type="entry name" value="DNA LIGASE 1"/>
    <property type="match status" value="1"/>
</dbReference>
<dbReference type="InterPro" id="IPR012309">
    <property type="entry name" value="DNA_ligase_ATP-dep_C"/>
</dbReference>